<evidence type="ECO:0000256" key="8">
    <source>
        <dbReference type="RuleBase" id="RU000688"/>
    </source>
</evidence>
<dbReference type="PRINTS" id="PR00237">
    <property type="entry name" value="GPCRRHODOPSN"/>
</dbReference>
<dbReference type="CDD" id="cd00637">
    <property type="entry name" value="7tm_classA_rhodopsin-like"/>
    <property type="match status" value="1"/>
</dbReference>
<evidence type="ECO:0000313" key="12">
    <source>
        <dbReference type="Proteomes" id="UP000663836"/>
    </source>
</evidence>
<evidence type="ECO:0000256" key="2">
    <source>
        <dbReference type="ARBA" id="ARBA00022692"/>
    </source>
</evidence>
<evidence type="ECO:0000256" key="5">
    <source>
        <dbReference type="ARBA" id="ARBA00023136"/>
    </source>
</evidence>
<accession>A0A820B0N8</accession>
<comment type="similarity">
    <text evidence="8">Belongs to the G-protein coupled receptor 1 family.</text>
</comment>
<evidence type="ECO:0000256" key="1">
    <source>
        <dbReference type="ARBA" id="ARBA00004141"/>
    </source>
</evidence>
<evidence type="ECO:0000256" key="3">
    <source>
        <dbReference type="ARBA" id="ARBA00022989"/>
    </source>
</evidence>
<sequence>MNITILINIQNGPSEWFRIFLIILFIIILMIGLIGNSLVLLSTIINHIEIRCSSTNLLLVNMSCADLIIIIFNIFDIVQFSFDHFWPTAWYFGLSFCKIVRFAQVFGCYVSVQTLLIISIERYKNLSINICCGQN</sequence>
<evidence type="ECO:0000259" key="10">
    <source>
        <dbReference type="PROSITE" id="PS50262"/>
    </source>
</evidence>
<evidence type="ECO:0000256" key="4">
    <source>
        <dbReference type="ARBA" id="ARBA00023040"/>
    </source>
</evidence>
<evidence type="ECO:0000313" key="11">
    <source>
        <dbReference type="EMBL" id="CAF4193565.1"/>
    </source>
</evidence>
<proteinExistence type="inferred from homology"/>
<dbReference type="EMBL" id="CAJOBD010013734">
    <property type="protein sequence ID" value="CAF4193565.1"/>
    <property type="molecule type" value="Genomic_DNA"/>
</dbReference>
<keyword evidence="5 9" id="KW-0472">Membrane</keyword>
<dbReference type="Gene3D" id="1.20.1070.10">
    <property type="entry name" value="Rhodopsin 7-helix transmembrane proteins"/>
    <property type="match status" value="1"/>
</dbReference>
<dbReference type="Proteomes" id="UP000663836">
    <property type="component" value="Unassembled WGS sequence"/>
</dbReference>
<evidence type="ECO:0000256" key="7">
    <source>
        <dbReference type="ARBA" id="ARBA00023224"/>
    </source>
</evidence>
<keyword evidence="7 8" id="KW-0807">Transducer</keyword>
<keyword evidence="6 8" id="KW-0675">Receptor</keyword>
<dbReference type="PANTHER" id="PTHR45695">
    <property type="entry name" value="LEUCOKININ RECEPTOR-RELATED"/>
    <property type="match status" value="1"/>
</dbReference>
<feature type="domain" description="G-protein coupled receptors family 1 profile" evidence="10">
    <location>
        <begin position="35"/>
        <end position="135"/>
    </location>
</feature>
<feature type="transmembrane region" description="Helical" evidence="9">
    <location>
        <begin position="20"/>
        <end position="45"/>
    </location>
</feature>
<protein>
    <recommendedName>
        <fullName evidence="10">G-protein coupled receptors family 1 profile domain-containing protein</fullName>
    </recommendedName>
</protein>
<evidence type="ECO:0000256" key="6">
    <source>
        <dbReference type="ARBA" id="ARBA00023170"/>
    </source>
</evidence>
<feature type="transmembrane region" description="Helical" evidence="9">
    <location>
        <begin position="102"/>
        <end position="120"/>
    </location>
</feature>
<feature type="transmembrane region" description="Helical" evidence="9">
    <location>
        <begin position="57"/>
        <end position="82"/>
    </location>
</feature>
<evidence type="ECO:0000256" key="9">
    <source>
        <dbReference type="SAM" id="Phobius"/>
    </source>
</evidence>
<name>A0A820B0N8_9BILA</name>
<dbReference type="PROSITE" id="PS50262">
    <property type="entry name" value="G_PROTEIN_RECEP_F1_2"/>
    <property type="match status" value="1"/>
</dbReference>
<dbReference type="InterPro" id="IPR000276">
    <property type="entry name" value="GPCR_Rhodpsn"/>
</dbReference>
<organism evidence="11 12">
    <name type="scientific">Rotaria sordida</name>
    <dbReference type="NCBI Taxonomy" id="392033"/>
    <lineage>
        <taxon>Eukaryota</taxon>
        <taxon>Metazoa</taxon>
        <taxon>Spiralia</taxon>
        <taxon>Gnathifera</taxon>
        <taxon>Rotifera</taxon>
        <taxon>Eurotatoria</taxon>
        <taxon>Bdelloidea</taxon>
        <taxon>Philodinida</taxon>
        <taxon>Philodinidae</taxon>
        <taxon>Rotaria</taxon>
    </lineage>
</organism>
<dbReference type="PROSITE" id="PS00237">
    <property type="entry name" value="G_PROTEIN_RECEP_F1_1"/>
    <property type="match status" value="1"/>
</dbReference>
<dbReference type="PANTHER" id="PTHR45695:SF9">
    <property type="entry name" value="LEUCOKININ RECEPTOR"/>
    <property type="match status" value="1"/>
</dbReference>
<reference evidence="11" key="1">
    <citation type="submission" date="2021-02" db="EMBL/GenBank/DDBJ databases">
        <authorList>
            <person name="Nowell W R."/>
        </authorList>
    </citation>
    <scope>NUCLEOTIDE SEQUENCE</scope>
</reference>
<dbReference type="AlphaFoldDB" id="A0A820B0N8"/>
<dbReference type="InterPro" id="IPR017452">
    <property type="entry name" value="GPCR_Rhodpsn_7TM"/>
</dbReference>
<keyword evidence="3 9" id="KW-1133">Transmembrane helix</keyword>
<dbReference type="SUPFAM" id="SSF81321">
    <property type="entry name" value="Family A G protein-coupled receptor-like"/>
    <property type="match status" value="1"/>
</dbReference>
<keyword evidence="4 8" id="KW-0297">G-protein coupled receptor</keyword>
<keyword evidence="2 8" id="KW-0812">Transmembrane</keyword>
<dbReference type="GO" id="GO:0004930">
    <property type="term" value="F:G protein-coupled receptor activity"/>
    <property type="evidence" value="ECO:0007669"/>
    <property type="project" value="UniProtKB-KW"/>
</dbReference>
<comment type="subcellular location">
    <subcellularLocation>
        <location evidence="1">Membrane</location>
        <topology evidence="1">Multi-pass membrane protein</topology>
    </subcellularLocation>
</comment>
<dbReference type="GO" id="GO:0005886">
    <property type="term" value="C:plasma membrane"/>
    <property type="evidence" value="ECO:0007669"/>
    <property type="project" value="TreeGrafter"/>
</dbReference>
<dbReference type="Pfam" id="PF00001">
    <property type="entry name" value="7tm_1"/>
    <property type="match status" value="1"/>
</dbReference>
<comment type="caution">
    <text evidence="11">The sequence shown here is derived from an EMBL/GenBank/DDBJ whole genome shotgun (WGS) entry which is preliminary data.</text>
</comment>
<gene>
    <name evidence="11" type="ORF">JBS370_LOCUS36153</name>
</gene>